<dbReference type="GO" id="GO:0004553">
    <property type="term" value="F:hydrolase activity, hydrolyzing O-glycosyl compounds"/>
    <property type="evidence" value="ECO:0007669"/>
    <property type="project" value="InterPro"/>
</dbReference>
<dbReference type="InterPro" id="IPR013320">
    <property type="entry name" value="ConA-like_dom_sf"/>
</dbReference>
<dbReference type="InterPro" id="IPR000757">
    <property type="entry name" value="Beta-glucanase-like"/>
</dbReference>
<evidence type="ECO:0000256" key="3">
    <source>
        <dbReference type="ARBA" id="ARBA00022737"/>
    </source>
</evidence>
<dbReference type="GO" id="GO:0007154">
    <property type="term" value="P:cell communication"/>
    <property type="evidence" value="ECO:0007669"/>
    <property type="project" value="InterPro"/>
</dbReference>
<protein>
    <submittedName>
        <fullName evidence="6">Calx-beta domain-containing protein</fullName>
    </submittedName>
</protein>
<feature type="domain" description="GH16" evidence="5">
    <location>
        <begin position="151"/>
        <end position="394"/>
    </location>
</feature>
<keyword evidence="2" id="KW-0732">Signal</keyword>
<evidence type="ECO:0000313" key="6">
    <source>
        <dbReference type="EMBL" id="SHE87134.1"/>
    </source>
</evidence>
<name>A0A1M4X0X5_9BACT</name>
<evidence type="ECO:0000256" key="4">
    <source>
        <dbReference type="ARBA" id="ARBA00022837"/>
    </source>
</evidence>
<keyword evidence="7" id="KW-1185">Reference proteome</keyword>
<evidence type="ECO:0000259" key="5">
    <source>
        <dbReference type="PROSITE" id="PS51762"/>
    </source>
</evidence>
<dbReference type="InterPro" id="IPR050546">
    <property type="entry name" value="Glycosyl_Hydrlase_16"/>
</dbReference>
<evidence type="ECO:0000313" key="7">
    <source>
        <dbReference type="Proteomes" id="UP000184368"/>
    </source>
</evidence>
<dbReference type="Proteomes" id="UP000184368">
    <property type="component" value="Unassembled WGS sequence"/>
</dbReference>
<dbReference type="AlphaFoldDB" id="A0A1M4X0X5"/>
<reference evidence="6 7" key="1">
    <citation type="submission" date="2016-11" db="EMBL/GenBank/DDBJ databases">
        <authorList>
            <person name="Jaros S."/>
            <person name="Januszkiewicz K."/>
            <person name="Wedrychowicz H."/>
        </authorList>
    </citation>
    <scope>NUCLEOTIDE SEQUENCE [LARGE SCALE GENOMIC DNA]</scope>
    <source>
        <strain evidence="6 7">DSM 26897</strain>
    </source>
</reference>
<dbReference type="EMBL" id="FQUO01000003">
    <property type="protein sequence ID" value="SHE87134.1"/>
    <property type="molecule type" value="Genomic_DNA"/>
</dbReference>
<proteinExistence type="inferred from homology"/>
<dbReference type="STRING" id="1302690.BUE76_06350"/>
<dbReference type="CDD" id="cd08023">
    <property type="entry name" value="GH16_laminarinase_like"/>
    <property type="match status" value="1"/>
</dbReference>
<gene>
    <name evidence="6" type="ORF">SAMN05444008_103211</name>
</gene>
<organism evidence="6 7">
    <name type="scientific">Cnuella takakiae</name>
    <dbReference type="NCBI Taxonomy" id="1302690"/>
    <lineage>
        <taxon>Bacteria</taxon>
        <taxon>Pseudomonadati</taxon>
        <taxon>Bacteroidota</taxon>
        <taxon>Chitinophagia</taxon>
        <taxon>Chitinophagales</taxon>
        <taxon>Chitinophagaceae</taxon>
        <taxon>Cnuella</taxon>
    </lineage>
</organism>
<dbReference type="RefSeq" id="WP_073040742.1">
    <property type="nucleotide sequence ID" value="NZ_FQUO01000003.1"/>
</dbReference>
<dbReference type="GO" id="GO:0005975">
    <property type="term" value="P:carbohydrate metabolic process"/>
    <property type="evidence" value="ECO:0007669"/>
    <property type="project" value="InterPro"/>
</dbReference>
<dbReference type="InterPro" id="IPR003644">
    <property type="entry name" value="Calx_beta"/>
</dbReference>
<dbReference type="GO" id="GO:0016020">
    <property type="term" value="C:membrane"/>
    <property type="evidence" value="ECO:0007669"/>
    <property type="project" value="InterPro"/>
</dbReference>
<dbReference type="PROSITE" id="PS51257">
    <property type="entry name" value="PROKAR_LIPOPROTEIN"/>
    <property type="match status" value="1"/>
</dbReference>
<evidence type="ECO:0000256" key="2">
    <source>
        <dbReference type="ARBA" id="ARBA00022729"/>
    </source>
</evidence>
<sequence length="394" mass="42509">MKKIIVASVIAICGCSKGSSGEPEKTPAISISDVATREGNTGKNAFDFEVRLSNSFSKPVTVSYSTADEFAKGGEDFVAVSGGTVTIPAGQTTGKISIEVNGDDVREGNETFSVRLSGPVNATISRGIASGRIGNDDTRIAFSNEGFDAPATYPGYSLLWSDEFNGTSLDQAAWTAETGDGCPNLCSWGNNELQYYSGSPNTIFFQDGKMIIEAANEAFGGRNYTSARIKTQGKKAFKYGRIDIRAKLPQGKGIWPAFWLMPENSVFGAWPRSGEIDMMELLGHEPNKVYGTVHFGPGPGSTQISRSTVNAAGALSNAFHVYSLEWKEDQIQWLIDGNVFSTISKADLGTNNYPFNEAFHLIVNLAVGGNWPGNPDASTYFPAWLIVDYVRVYQ</sequence>
<evidence type="ECO:0000256" key="1">
    <source>
        <dbReference type="ARBA" id="ARBA00006865"/>
    </source>
</evidence>
<dbReference type="PANTHER" id="PTHR10963:SF55">
    <property type="entry name" value="GLYCOSIDE HYDROLASE FAMILY 16 PROTEIN"/>
    <property type="match status" value="1"/>
</dbReference>
<dbReference type="Pfam" id="PF03160">
    <property type="entry name" value="Calx-beta"/>
    <property type="match status" value="1"/>
</dbReference>
<dbReference type="Pfam" id="PF00722">
    <property type="entry name" value="Glyco_hydro_16"/>
    <property type="match status" value="1"/>
</dbReference>
<accession>A0A1M4X0X5</accession>
<dbReference type="PROSITE" id="PS51762">
    <property type="entry name" value="GH16_2"/>
    <property type="match status" value="1"/>
</dbReference>
<dbReference type="Gene3D" id="2.60.120.200">
    <property type="match status" value="1"/>
</dbReference>
<dbReference type="SUPFAM" id="SSF49899">
    <property type="entry name" value="Concanavalin A-like lectins/glucanases"/>
    <property type="match status" value="1"/>
</dbReference>
<dbReference type="OrthoDB" id="9809583at2"/>
<dbReference type="SUPFAM" id="SSF141072">
    <property type="entry name" value="CalX-like"/>
    <property type="match status" value="1"/>
</dbReference>
<dbReference type="SMART" id="SM00237">
    <property type="entry name" value="Calx_beta"/>
    <property type="match status" value="1"/>
</dbReference>
<dbReference type="InterPro" id="IPR038081">
    <property type="entry name" value="CalX-like_sf"/>
</dbReference>
<dbReference type="Gene3D" id="2.60.40.2030">
    <property type="match status" value="1"/>
</dbReference>
<dbReference type="PANTHER" id="PTHR10963">
    <property type="entry name" value="GLYCOSYL HYDROLASE-RELATED"/>
    <property type="match status" value="1"/>
</dbReference>
<keyword evidence="4" id="KW-0106">Calcium</keyword>
<keyword evidence="3" id="KW-0677">Repeat</keyword>
<comment type="similarity">
    <text evidence="1">Belongs to the glycosyl hydrolase 16 family.</text>
</comment>